<dbReference type="EMBL" id="UZAF01001924">
    <property type="protein sequence ID" value="VDO09616.1"/>
    <property type="molecule type" value="Genomic_DNA"/>
</dbReference>
<dbReference type="STRING" id="6290.A0A0N4VVY3"/>
<reference evidence="3" key="1">
    <citation type="submission" date="2017-02" db="UniProtKB">
        <authorList>
            <consortium name="WormBaseParasite"/>
        </authorList>
    </citation>
    <scope>IDENTIFICATION</scope>
</reference>
<evidence type="ECO:0000313" key="3">
    <source>
        <dbReference type="WBParaSite" id="HPLM_0000145301-mRNA-1"/>
    </source>
</evidence>
<organism evidence="3">
    <name type="scientific">Haemonchus placei</name>
    <name type="common">Barber's pole worm</name>
    <dbReference type="NCBI Taxonomy" id="6290"/>
    <lineage>
        <taxon>Eukaryota</taxon>
        <taxon>Metazoa</taxon>
        <taxon>Ecdysozoa</taxon>
        <taxon>Nematoda</taxon>
        <taxon>Chromadorea</taxon>
        <taxon>Rhabditida</taxon>
        <taxon>Rhabditina</taxon>
        <taxon>Rhabditomorpha</taxon>
        <taxon>Strongyloidea</taxon>
        <taxon>Trichostrongylidae</taxon>
        <taxon>Haemonchus</taxon>
    </lineage>
</organism>
<name>A0A0N4VVY3_HAEPC</name>
<sequence>MAGVDPMASDASSKMCQVLNSVLLCAGNDIEKQCGYGALLHVYEQHTQWAQAYNRSCVIQSPEPRSVPTNTLDQSKDVEPQHVVRDEMPPPSIQVQKDTTPIVINNEDVTATPVMTTMESTENTPSESVTDHPKDITTTTVKASTTLRLTALLVFIITLRMF</sequence>
<evidence type="ECO:0000313" key="2">
    <source>
        <dbReference type="Proteomes" id="UP000268014"/>
    </source>
</evidence>
<gene>
    <name evidence="1" type="ORF">HPLM_LOCUS1451</name>
</gene>
<dbReference type="AlphaFoldDB" id="A0A0N4VVY3"/>
<proteinExistence type="predicted"/>
<reference evidence="1 2" key="2">
    <citation type="submission" date="2018-11" db="EMBL/GenBank/DDBJ databases">
        <authorList>
            <consortium name="Pathogen Informatics"/>
        </authorList>
    </citation>
    <scope>NUCLEOTIDE SEQUENCE [LARGE SCALE GENOMIC DNA]</scope>
    <source>
        <strain evidence="1 2">MHpl1</strain>
    </source>
</reference>
<keyword evidence="2" id="KW-1185">Reference proteome</keyword>
<protein>
    <submittedName>
        <fullName evidence="3">Lysozyme</fullName>
    </submittedName>
</protein>
<dbReference type="Proteomes" id="UP000268014">
    <property type="component" value="Unassembled WGS sequence"/>
</dbReference>
<dbReference type="OrthoDB" id="9991628at2759"/>
<accession>A0A0N4VVY3</accession>
<evidence type="ECO:0000313" key="1">
    <source>
        <dbReference type="EMBL" id="VDO09616.1"/>
    </source>
</evidence>
<dbReference type="WBParaSite" id="HPLM_0000145301-mRNA-1">
    <property type="protein sequence ID" value="HPLM_0000145301-mRNA-1"/>
    <property type="gene ID" value="HPLM_0000145301"/>
</dbReference>